<dbReference type="AlphaFoldDB" id="A0A6A6VWK6"/>
<keyword evidence="1" id="KW-0732">Signal</keyword>
<dbReference type="OrthoDB" id="266718at2759"/>
<evidence type="ECO:0000313" key="2">
    <source>
        <dbReference type="EMBL" id="KAF2753621.1"/>
    </source>
</evidence>
<sequence length="274" mass="30905">MFSLSGVLVVLTTGVLIFCFIDPGRSHSPSISYNPSSNTVTNYDQYQTLETWTCVLSVKASSLNILRQQCRQARAARFLLIPNIAVTALLACCLAWRQRVFNLHQDDVPDKVEIDALEKRTGFVTRPSEQTIVELDTGSAKEVAGGQITELPQAAAELPGPKMTYNGAEYFAGTAIPSATVHSGWPLDRVILWLSVNNFSIEWQELFRYLNLDEGLFLDLGRDDANKKDANAMYHKILPQLAQQYRKSGVRWDRQKARDESRRLQRLIRSILED</sequence>
<proteinExistence type="predicted"/>
<protein>
    <submittedName>
        <fullName evidence="2">Uncharacterized protein</fullName>
    </submittedName>
</protein>
<reference evidence="2" key="1">
    <citation type="journal article" date="2020" name="Stud. Mycol.">
        <title>101 Dothideomycetes genomes: a test case for predicting lifestyles and emergence of pathogens.</title>
        <authorList>
            <person name="Haridas S."/>
            <person name="Albert R."/>
            <person name="Binder M."/>
            <person name="Bloem J."/>
            <person name="Labutti K."/>
            <person name="Salamov A."/>
            <person name="Andreopoulos B."/>
            <person name="Baker S."/>
            <person name="Barry K."/>
            <person name="Bills G."/>
            <person name="Bluhm B."/>
            <person name="Cannon C."/>
            <person name="Castanera R."/>
            <person name="Culley D."/>
            <person name="Daum C."/>
            <person name="Ezra D."/>
            <person name="Gonzalez J."/>
            <person name="Henrissat B."/>
            <person name="Kuo A."/>
            <person name="Liang C."/>
            <person name="Lipzen A."/>
            <person name="Lutzoni F."/>
            <person name="Magnuson J."/>
            <person name="Mondo S."/>
            <person name="Nolan M."/>
            <person name="Ohm R."/>
            <person name="Pangilinan J."/>
            <person name="Park H.-J."/>
            <person name="Ramirez L."/>
            <person name="Alfaro M."/>
            <person name="Sun H."/>
            <person name="Tritt A."/>
            <person name="Yoshinaga Y."/>
            <person name="Zwiers L.-H."/>
            <person name="Turgeon B."/>
            <person name="Goodwin S."/>
            <person name="Spatafora J."/>
            <person name="Crous P."/>
            <person name="Grigoriev I."/>
        </authorList>
    </citation>
    <scope>NUCLEOTIDE SEQUENCE</scope>
    <source>
        <strain evidence="2">CBS 121739</strain>
    </source>
</reference>
<keyword evidence="3" id="KW-1185">Reference proteome</keyword>
<dbReference type="EMBL" id="ML996583">
    <property type="protein sequence ID" value="KAF2753621.1"/>
    <property type="molecule type" value="Genomic_DNA"/>
</dbReference>
<accession>A0A6A6VWK6</accession>
<evidence type="ECO:0000256" key="1">
    <source>
        <dbReference type="SAM" id="SignalP"/>
    </source>
</evidence>
<organism evidence="2 3">
    <name type="scientific">Pseudovirgaria hyperparasitica</name>
    <dbReference type="NCBI Taxonomy" id="470096"/>
    <lineage>
        <taxon>Eukaryota</taxon>
        <taxon>Fungi</taxon>
        <taxon>Dikarya</taxon>
        <taxon>Ascomycota</taxon>
        <taxon>Pezizomycotina</taxon>
        <taxon>Dothideomycetes</taxon>
        <taxon>Dothideomycetes incertae sedis</taxon>
        <taxon>Acrospermales</taxon>
        <taxon>Acrospermaceae</taxon>
        <taxon>Pseudovirgaria</taxon>
    </lineage>
</organism>
<dbReference type="GeneID" id="54480514"/>
<feature type="chain" id="PRO_5025667406" evidence="1">
    <location>
        <begin position="27"/>
        <end position="274"/>
    </location>
</feature>
<dbReference type="RefSeq" id="XP_033596072.1">
    <property type="nucleotide sequence ID" value="XM_033739460.1"/>
</dbReference>
<feature type="signal peptide" evidence="1">
    <location>
        <begin position="1"/>
        <end position="26"/>
    </location>
</feature>
<gene>
    <name evidence="2" type="ORF">EJ05DRAFT_166268</name>
</gene>
<evidence type="ECO:0000313" key="3">
    <source>
        <dbReference type="Proteomes" id="UP000799437"/>
    </source>
</evidence>
<name>A0A6A6VWK6_9PEZI</name>
<dbReference type="Proteomes" id="UP000799437">
    <property type="component" value="Unassembled WGS sequence"/>
</dbReference>